<dbReference type="EMBL" id="RFFH01000005">
    <property type="protein sequence ID" value="RMI32141.1"/>
    <property type="molecule type" value="Genomic_DNA"/>
</dbReference>
<dbReference type="Pfam" id="PF00975">
    <property type="entry name" value="Thioesterase"/>
    <property type="match status" value="1"/>
</dbReference>
<dbReference type="InterPro" id="IPR042104">
    <property type="entry name" value="PKS_dehydratase_sf"/>
</dbReference>
<gene>
    <name evidence="13" type="ORF">EBN03_14110</name>
</gene>
<evidence type="ECO:0000313" key="14">
    <source>
        <dbReference type="Proteomes" id="UP000279275"/>
    </source>
</evidence>
<dbReference type="Gene3D" id="3.40.366.10">
    <property type="entry name" value="Malonyl-Coenzyme A Acyl Carrier Protein, domain 2"/>
    <property type="match status" value="1"/>
</dbReference>
<dbReference type="OrthoDB" id="4516163at2"/>
<dbReference type="Pfam" id="PF22953">
    <property type="entry name" value="SpnB_Rossmann"/>
    <property type="match status" value="1"/>
</dbReference>
<dbReference type="Gene3D" id="3.10.129.110">
    <property type="entry name" value="Polyketide synthase dehydratase"/>
    <property type="match status" value="1"/>
</dbReference>
<dbReference type="CDD" id="cd00833">
    <property type="entry name" value="PKS"/>
    <property type="match status" value="1"/>
</dbReference>
<dbReference type="SMART" id="SM01294">
    <property type="entry name" value="PKS_PP_betabranch"/>
    <property type="match status" value="1"/>
</dbReference>
<evidence type="ECO:0000256" key="5">
    <source>
        <dbReference type="ARBA" id="ARBA00022679"/>
    </source>
</evidence>
<dbReference type="InterPro" id="IPR049900">
    <property type="entry name" value="PKS_mFAS_DH"/>
</dbReference>
<dbReference type="PROSITE" id="PS52004">
    <property type="entry name" value="KS3_2"/>
    <property type="match status" value="1"/>
</dbReference>
<dbReference type="InterPro" id="IPR032821">
    <property type="entry name" value="PKS_assoc"/>
</dbReference>
<dbReference type="InterPro" id="IPR009081">
    <property type="entry name" value="PP-bd_ACP"/>
</dbReference>
<dbReference type="InterPro" id="IPR014031">
    <property type="entry name" value="Ketoacyl_synth_C"/>
</dbReference>
<dbReference type="Pfam" id="PF00550">
    <property type="entry name" value="PP-binding"/>
    <property type="match status" value="1"/>
</dbReference>
<dbReference type="Pfam" id="PF02801">
    <property type="entry name" value="Ketoacyl-synt_C"/>
    <property type="match status" value="1"/>
</dbReference>
<evidence type="ECO:0000256" key="6">
    <source>
        <dbReference type="ARBA" id="ARBA00023194"/>
    </source>
</evidence>
<dbReference type="InterPro" id="IPR018201">
    <property type="entry name" value="Ketoacyl_synth_AS"/>
</dbReference>
<dbReference type="Gene3D" id="3.40.47.10">
    <property type="match status" value="1"/>
</dbReference>
<protein>
    <submittedName>
        <fullName evidence="13">SDR family NAD(P)-dependent oxidoreductase</fullName>
    </submittedName>
</protein>
<evidence type="ECO:0000256" key="9">
    <source>
        <dbReference type="PROSITE-ProRule" id="PRU01363"/>
    </source>
</evidence>
<feature type="domain" description="PKS/mFAS DH" evidence="12">
    <location>
        <begin position="926"/>
        <end position="1203"/>
    </location>
</feature>
<dbReference type="GO" id="GO:0006633">
    <property type="term" value="P:fatty acid biosynthetic process"/>
    <property type="evidence" value="ECO:0007669"/>
    <property type="project" value="InterPro"/>
</dbReference>
<dbReference type="Pfam" id="PF14765">
    <property type="entry name" value="PS-DH"/>
    <property type="match status" value="1"/>
</dbReference>
<dbReference type="SMART" id="SM00823">
    <property type="entry name" value="PKS_PP"/>
    <property type="match status" value="1"/>
</dbReference>
<dbReference type="InterPro" id="IPR036736">
    <property type="entry name" value="ACP-like_sf"/>
</dbReference>
<dbReference type="InterPro" id="IPR049552">
    <property type="entry name" value="PKS_DH_N"/>
</dbReference>
<dbReference type="Pfam" id="PF08659">
    <property type="entry name" value="KR"/>
    <property type="match status" value="1"/>
</dbReference>
<evidence type="ECO:0000256" key="3">
    <source>
        <dbReference type="ARBA" id="ARBA00022450"/>
    </source>
</evidence>
<dbReference type="InterPro" id="IPR049551">
    <property type="entry name" value="PKS_DH_C"/>
</dbReference>
<dbReference type="InterPro" id="IPR001227">
    <property type="entry name" value="Ac_transferase_dom_sf"/>
</dbReference>
<dbReference type="PROSITE" id="PS00606">
    <property type="entry name" value="KS3_1"/>
    <property type="match status" value="1"/>
</dbReference>
<dbReference type="Gene3D" id="1.10.1200.10">
    <property type="entry name" value="ACP-like"/>
    <property type="match status" value="1"/>
</dbReference>
<dbReference type="SUPFAM" id="SSF47336">
    <property type="entry name" value="ACP-like"/>
    <property type="match status" value="1"/>
</dbReference>
<feature type="region of interest" description="C-terminal hotdog fold" evidence="9">
    <location>
        <begin position="1060"/>
        <end position="1203"/>
    </location>
</feature>
<evidence type="ECO:0000256" key="8">
    <source>
        <dbReference type="ARBA" id="ARBA00023315"/>
    </source>
</evidence>
<name>A0A3M2L3M4_9NOCA</name>
<evidence type="ECO:0000259" key="11">
    <source>
        <dbReference type="PROSITE" id="PS52004"/>
    </source>
</evidence>
<dbReference type="PANTHER" id="PTHR43775">
    <property type="entry name" value="FATTY ACID SYNTHASE"/>
    <property type="match status" value="1"/>
</dbReference>
<dbReference type="InterPro" id="IPR020802">
    <property type="entry name" value="TesA-like"/>
</dbReference>
<dbReference type="FunFam" id="3.40.366.10:FF:000002">
    <property type="entry name" value="Probable polyketide synthase 2"/>
    <property type="match status" value="1"/>
</dbReference>
<dbReference type="InterPro" id="IPR001031">
    <property type="entry name" value="Thioesterase"/>
</dbReference>
<evidence type="ECO:0000259" key="10">
    <source>
        <dbReference type="PROSITE" id="PS50075"/>
    </source>
</evidence>
<dbReference type="InterPro" id="IPR016035">
    <property type="entry name" value="Acyl_Trfase/lysoPLipase"/>
</dbReference>
<feature type="domain" description="Carrier" evidence="10">
    <location>
        <begin position="1679"/>
        <end position="1754"/>
    </location>
</feature>
<dbReference type="SUPFAM" id="SSF52151">
    <property type="entry name" value="FabD/lysophospholipase-like"/>
    <property type="match status" value="1"/>
</dbReference>
<organism evidence="13 14">
    <name type="scientific">Nocardia stercoris</name>
    <dbReference type="NCBI Taxonomy" id="2483361"/>
    <lineage>
        <taxon>Bacteria</taxon>
        <taxon>Bacillati</taxon>
        <taxon>Actinomycetota</taxon>
        <taxon>Actinomycetes</taxon>
        <taxon>Mycobacteriales</taxon>
        <taxon>Nocardiaceae</taxon>
        <taxon>Nocardia</taxon>
    </lineage>
</organism>
<comment type="cofactor">
    <cofactor evidence="1">
        <name>pantetheine 4'-phosphate</name>
        <dbReference type="ChEBI" id="CHEBI:47942"/>
    </cofactor>
</comment>
<dbReference type="InterPro" id="IPR029058">
    <property type="entry name" value="AB_hydrolase_fold"/>
</dbReference>
<dbReference type="GO" id="GO:0004315">
    <property type="term" value="F:3-oxoacyl-[acyl-carrier-protein] synthase activity"/>
    <property type="evidence" value="ECO:0007669"/>
    <property type="project" value="InterPro"/>
</dbReference>
<dbReference type="SMART" id="SM00822">
    <property type="entry name" value="PKS_KR"/>
    <property type="match status" value="1"/>
</dbReference>
<dbReference type="SUPFAM" id="SSF55048">
    <property type="entry name" value="Probable ACP-binding domain of malonyl-CoA ACP transacylase"/>
    <property type="match status" value="1"/>
</dbReference>
<evidence type="ECO:0000256" key="1">
    <source>
        <dbReference type="ARBA" id="ARBA00001957"/>
    </source>
</evidence>
<dbReference type="SMART" id="SM00825">
    <property type="entry name" value="PKS_KS"/>
    <property type="match status" value="1"/>
</dbReference>
<dbReference type="Proteomes" id="UP000279275">
    <property type="component" value="Unassembled WGS sequence"/>
</dbReference>
<feature type="domain" description="Ketosynthase family 3 (KS3)" evidence="11">
    <location>
        <begin position="39"/>
        <end position="451"/>
    </location>
</feature>
<keyword evidence="4" id="KW-0597">Phosphoprotein</keyword>
<keyword evidence="14" id="KW-1185">Reference proteome</keyword>
<keyword evidence="7" id="KW-0511">Multifunctional enzyme</keyword>
<dbReference type="GO" id="GO:0004312">
    <property type="term" value="F:fatty acid synthase activity"/>
    <property type="evidence" value="ECO:0007669"/>
    <property type="project" value="TreeGrafter"/>
</dbReference>
<dbReference type="SMART" id="SM00824">
    <property type="entry name" value="PKS_TE"/>
    <property type="match status" value="1"/>
</dbReference>
<dbReference type="Gene3D" id="3.30.70.3290">
    <property type="match status" value="1"/>
</dbReference>
<dbReference type="SMART" id="SM00826">
    <property type="entry name" value="PKS_DH"/>
    <property type="match status" value="1"/>
</dbReference>
<keyword evidence="8" id="KW-0012">Acyltransferase</keyword>
<feature type="active site" description="Proton acceptor; for dehydratase activity" evidence="9">
    <location>
        <position position="958"/>
    </location>
</feature>
<evidence type="ECO:0000313" key="13">
    <source>
        <dbReference type="EMBL" id="RMI32141.1"/>
    </source>
</evidence>
<dbReference type="PANTHER" id="PTHR43775:SF51">
    <property type="entry name" value="INACTIVE PHENOLPHTHIOCEROL SYNTHESIS POLYKETIDE SYNTHASE TYPE I PKS1-RELATED"/>
    <property type="match status" value="1"/>
</dbReference>
<dbReference type="Pfam" id="PF08990">
    <property type="entry name" value="Docking"/>
    <property type="match status" value="1"/>
</dbReference>
<evidence type="ECO:0000256" key="7">
    <source>
        <dbReference type="ARBA" id="ARBA00023268"/>
    </source>
</evidence>
<dbReference type="SMART" id="SM00827">
    <property type="entry name" value="PKS_AT"/>
    <property type="match status" value="1"/>
</dbReference>
<dbReference type="InterPro" id="IPR015083">
    <property type="entry name" value="NorB/c/GfsB-D-like_docking"/>
</dbReference>
<dbReference type="GO" id="GO:0031177">
    <property type="term" value="F:phosphopantetheine binding"/>
    <property type="evidence" value="ECO:0007669"/>
    <property type="project" value="InterPro"/>
</dbReference>
<dbReference type="CDD" id="cd08956">
    <property type="entry name" value="KR_3_FAS_SDR_x"/>
    <property type="match status" value="1"/>
</dbReference>
<dbReference type="Pfam" id="PF00109">
    <property type="entry name" value="ketoacyl-synt"/>
    <property type="match status" value="1"/>
</dbReference>
<comment type="pathway">
    <text evidence="2">Antibiotic biosynthesis.</text>
</comment>
<keyword evidence="5" id="KW-0808">Transferase</keyword>
<evidence type="ECO:0000259" key="12">
    <source>
        <dbReference type="PROSITE" id="PS52019"/>
    </source>
</evidence>
<dbReference type="Pfam" id="PF16197">
    <property type="entry name" value="KAsynt_C_assoc"/>
    <property type="match status" value="1"/>
</dbReference>
<dbReference type="SUPFAM" id="SSF53901">
    <property type="entry name" value="Thiolase-like"/>
    <property type="match status" value="1"/>
</dbReference>
<dbReference type="InterPro" id="IPR016036">
    <property type="entry name" value="Malonyl_transacylase_ACP-bd"/>
</dbReference>
<dbReference type="InterPro" id="IPR057326">
    <property type="entry name" value="KR_dom"/>
</dbReference>
<comment type="caution">
    <text evidence="13">The sequence shown here is derived from an EMBL/GenBank/DDBJ whole genome shotgun (WGS) entry which is preliminary data.</text>
</comment>
<keyword evidence="6" id="KW-0045">Antibiotic biosynthesis</keyword>
<dbReference type="InterPro" id="IPR020806">
    <property type="entry name" value="PKS_PP-bd"/>
</dbReference>
<dbReference type="InterPro" id="IPR020841">
    <property type="entry name" value="PKS_Beta-ketoAc_synthase_dom"/>
</dbReference>
<dbReference type="InterPro" id="IPR020807">
    <property type="entry name" value="PKS_DH"/>
</dbReference>
<dbReference type="InterPro" id="IPR036291">
    <property type="entry name" value="NAD(P)-bd_dom_sf"/>
</dbReference>
<dbReference type="InterPro" id="IPR014030">
    <property type="entry name" value="Ketoacyl_synth_N"/>
</dbReference>
<evidence type="ECO:0000256" key="2">
    <source>
        <dbReference type="ARBA" id="ARBA00004792"/>
    </source>
</evidence>
<dbReference type="GO" id="GO:0033068">
    <property type="term" value="P:macrolide biosynthetic process"/>
    <property type="evidence" value="ECO:0007669"/>
    <property type="project" value="UniProtKB-ARBA"/>
</dbReference>
<keyword evidence="3" id="KW-0596">Phosphopantetheine</keyword>
<dbReference type="FunFam" id="3.40.47.10:FF:000019">
    <property type="entry name" value="Polyketide synthase type I"/>
    <property type="match status" value="1"/>
</dbReference>
<feature type="active site" description="Proton donor; for dehydratase activity" evidence="9">
    <location>
        <position position="1125"/>
    </location>
</feature>
<dbReference type="Gene3D" id="3.40.50.1820">
    <property type="entry name" value="alpha/beta hydrolase"/>
    <property type="match status" value="1"/>
</dbReference>
<dbReference type="InterPro" id="IPR055123">
    <property type="entry name" value="SpnB-like_Rossmann"/>
</dbReference>
<dbReference type="SUPFAM" id="SSF51735">
    <property type="entry name" value="NAD(P)-binding Rossmann-fold domains"/>
    <property type="match status" value="2"/>
</dbReference>
<sequence>MTNAETPEGTAKLAAALRASLKETDRLRARNRQLDAALREPIAIVGMACRYPGGVESPEDLWRLVSDGVDAVTDLPTNRGWDIERIYDPTGEQPNRSHTRSGGFLHTAGDFDPTFFGISPNEAATMDPQQFLLLETSWEAFERAGIDPATLRGSATGVWVGMMYHDYPAAANAGSLASGRVSYTFGLQGPSVTVDTACSSSLVAIHSAAAALRSGECELALAGGVTVMAGPDTLVEFSRQRGLAVDGRCKSFSDSADGVGWAEGAGVLVLERLSDAQRNGHRILAVVAGSAVNSDGASNGLTAPNGPAQRRVIEQALTNAGISAADVDVVEGHGTGTTLGDPIEAQALLGTYGRDRGPERPLWLGSLKSNIGHAQAAAGVGGVIKMVLAMRHGTLPRTLHVDRPSTKVDWSAGEVRLLTEPVPWPLLDRPRRAGVSSFGISGTNAHVILEQAPAATTPAEPADVAAPAEPAGAVMPWVLSAAGSGALGDQAVRLGSYVRENAVAAHDVGYSLATTRATLGHRAVVLGADRDELLSGTEALGRGYSVPGVVSGRAVSGSTGFVFSGQGAQWAGMAERLRTHPVFAATFDEVVTELNPLLDQPISLGEALTAKGLINQTVFAQAGLFAFEVALYRLLEAWGLRPDVVAGHSIGEVAAAHIAGVLSLSDACALVAARGRLMQALPAGGAMLAVGAPESAVAPLLTAGVSIAAVNSPTSVVVSGIETEVDALAEVFAEKSWRTSRLRVSHAFHSGLMEPMSAEFAAVVEGLSFARPTVPLVSTVTGARVTDEMSDPAYWVRQVRATVRFADAVNTMADAGVVRFAEIGPDAVLTPMVAGTVDAEGTVAVAMARRDEATTATVTTAVATLYVSGAQVDWSAFHPGAQPIDLPTYAFRRERFWLDAKRYLSTTWLGAEAIGADAAGLDPISHPLLGAVVPQPDSDGVSFVGRWSVDSVGWLAEHSVLGTALLPGAGFVELATHVGGLLGHPRVDELILHAPLTLPARDGVSVQVVVGAANDAGRRRITIHSRQPDAVTWTLHAQGDLTADDGRPDFDLAAWPPADAEAIDVADAYTEMLDAGYGYGPCFQGMRAMWRRGEHGADGHELFAEVALPDPAAAAGYGLHPALFDAAMHALIVDRIRTGGLDAPALPFSWRGVALHTAGCSAARVRIRVHDNRFTLWLADSTGSPVLSVDSLDTRQVSPDRLRADRVADALFTVDWIAATPAATGSVAPARTAVLGAPGAADVLGYPDLTTLVAELDAADDAVVPELVLLHCADTDDASSHAAREAVHGVLATVQQWLSDPRFAESRLVILTSAAVRTSEYEQVRPAQAPVWGLVRAAQAEHPHRLQLLDLDGSADHDPVAVATAAAALATEPEGALRGANLLVPRLVPHQLTETSREPVEPLDTGTVLITGGTGGLGALFARHLVTEYGVRRLVLTSRRGPQAPGADALRAQLTELGAQVTVTACDVSDRDALKALLDRIGSEHPLTGVVHAAGVADNGLIESMTSRRIDAVFAPKADAAWHLHELTSDQPLALFVLVSSAGGLVLAAGQANYAAANVYLDALATYRRAAGWTATSIDYGLWERSSGLGTELSDEDFERMRRQGFPALSESDGLALFDAAVASGVAQLAALPVDRAVLRARADHAPALVRGLVPISAQPEQPSALLELVGLPSDERLPRLVEFVRKQAAATLGYADVDLIAVDNVFGEMGFDSITAVEFRNALRDATGVQLPGTLVFDYPTPQILAKQLDERLAEGEGALATAVRTAAERDREEGVADDSLYGMFRTAVGREQFSVAFLLLHLTAQMRDQFTADDELDVEPEIIRLTDGAATPRIICIAPPMAAGGVRQYARVASKLRTARDVVGLAPIGSHAGQPLPTDYAAATKALVRPILDAAEGKPFILFGYSSGGVLAYSVAEQLEALGGPAPAGVVLVDSYRVAEGDGSEWILKPVAENMVTNEAAFDRFDPARLTAMGQYIQVLRGISPGKITAPTLFLQCAQRIPGVPEDFDAWQAQPWDESHRVVQVDANHFAMLHDGSDQVAAAVDDWLEGLE</sequence>
<dbReference type="InterPro" id="IPR014043">
    <property type="entry name" value="Acyl_transferase_dom"/>
</dbReference>
<dbReference type="SUPFAM" id="SSF53474">
    <property type="entry name" value="alpha/beta-Hydrolases"/>
    <property type="match status" value="1"/>
</dbReference>
<dbReference type="Pfam" id="PF21089">
    <property type="entry name" value="PKS_DH_N"/>
    <property type="match status" value="1"/>
</dbReference>
<evidence type="ECO:0000256" key="4">
    <source>
        <dbReference type="ARBA" id="ARBA00022553"/>
    </source>
</evidence>
<reference evidence="13 14" key="1">
    <citation type="submission" date="2018-10" db="EMBL/GenBank/DDBJ databases">
        <title>Isolation from cow dung.</title>
        <authorList>
            <person name="Ling L."/>
        </authorList>
    </citation>
    <scope>NUCLEOTIDE SEQUENCE [LARGE SCALE GENOMIC DNA]</scope>
    <source>
        <strain evidence="13 14">NEAU-LL90</strain>
    </source>
</reference>
<dbReference type="PROSITE" id="PS52019">
    <property type="entry name" value="PKS_MFAS_DH"/>
    <property type="match status" value="1"/>
</dbReference>
<accession>A0A3M2L3M4</accession>
<feature type="region of interest" description="N-terminal hotdog fold" evidence="9">
    <location>
        <begin position="926"/>
        <end position="1048"/>
    </location>
</feature>
<dbReference type="Pfam" id="PF00698">
    <property type="entry name" value="Acyl_transf_1"/>
    <property type="match status" value="1"/>
</dbReference>
<proteinExistence type="predicted"/>
<dbReference type="InterPro" id="IPR013968">
    <property type="entry name" value="PKS_KR"/>
</dbReference>
<dbReference type="InterPro" id="IPR050091">
    <property type="entry name" value="PKS_NRPS_Biosynth_Enz"/>
</dbReference>
<dbReference type="PROSITE" id="PS50075">
    <property type="entry name" value="CARRIER"/>
    <property type="match status" value="1"/>
</dbReference>
<dbReference type="Gene3D" id="3.40.50.720">
    <property type="entry name" value="NAD(P)-binding Rossmann-like Domain"/>
    <property type="match status" value="1"/>
</dbReference>
<dbReference type="InterPro" id="IPR016039">
    <property type="entry name" value="Thiolase-like"/>
</dbReference>